<gene>
    <name evidence="2" type="ORF">EEDITHA_LOCUS17375</name>
</gene>
<sequence length="237" mass="27587">MDMQLFFDQIKIEMANQTKQIISQIDEKLVPFTREIEQLKSENKFLKEKISSLEKNSRTNNLIIYGLKENERSSSELVEILKDKIKSDLNILLDNRDINIARRIGKINNNNGKERPVLVSFVNNWQKLDISKNRKKLKNINISEDYPKEVLEKRKELKPKLLEERKNGNYAVLNYDKLVVKNGPFGNEKRKRDQSTSPATINQPKKQNATTKTNRLNAFDMMRGRSNSFSTPSSSEL</sequence>
<proteinExistence type="predicted"/>
<keyword evidence="3" id="KW-1185">Reference proteome</keyword>
<feature type="region of interest" description="Disordered" evidence="1">
    <location>
        <begin position="183"/>
        <end position="237"/>
    </location>
</feature>
<reference evidence="2" key="1">
    <citation type="submission" date="2022-03" db="EMBL/GenBank/DDBJ databases">
        <authorList>
            <person name="Tunstrom K."/>
        </authorList>
    </citation>
    <scope>NUCLEOTIDE SEQUENCE</scope>
</reference>
<dbReference type="Gene3D" id="3.30.70.1820">
    <property type="entry name" value="L1 transposable element, RRM domain"/>
    <property type="match status" value="1"/>
</dbReference>
<accession>A0AAU9UUD7</accession>
<protein>
    <recommendedName>
        <fullName evidence="4">Endonuclease-reverse transcriptase</fullName>
    </recommendedName>
</protein>
<evidence type="ECO:0000313" key="2">
    <source>
        <dbReference type="EMBL" id="CAH2102793.1"/>
    </source>
</evidence>
<dbReference type="EMBL" id="CAKOGL010000025">
    <property type="protein sequence ID" value="CAH2102793.1"/>
    <property type="molecule type" value="Genomic_DNA"/>
</dbReference>
<dbReference type="AlphaFoldDB" id="A0AAU9UUD7"/>
<feature type="compositionally biased region" description="Polar residues" evidence="1">
    <location>
        <begin position="225"/>
        <end position="237"/>
    </location>
</feature>
<feature type="compositionally biased region" description="Polar residues" evidence="1">
    <location>
        <begin position="195"/>
        <end position="216"/>
    </location>
</feature>
<organism evidence="2 3">
    <name type="scientific">Euphydryas editha</name>
    <name type="common">Edith's checkerspot</name>
    <dbReference type="NCBI Taxonomy" id="104508"/>
    <lineage>
        <taxon>Eukaryota</taxon>
        <taxon>Metazoa</taxon>
        <taxon>Ecdysozoa</taxon>
        <taxon>Arthropoda</taxon>
        <taxon>Hexapoda</taxon>
        <taxon>Insecta</taxon>
        <taxon>Pterygota</taxon>
        <taxon>Neoptera</taxon>
        <taxon>Endopterygota</taxon>
        <taxon>Lepidoptera</taxon>
        <taxon>Glossata</taxon>
        <taxon>Ditrysia</taxon>
        <taxon>Papilionoidea</taxon>
        <taxon>Nymphalidae</taxon>
        <taxon>Nymphalinae</taxon>
        <taxon>Euphydryas</taxon>
    </lineage>
</organism>
<name>A0AAU9UUD7_EUPED</name>
<dbReference type="Proteomes" id="UP001153954">
    <property type="component" value="Unassembled WGS sequence"/>
</dbReference>
<evidence type="ECO:0000313" key="3">
    <source>
        <dbReference type="Proteomes" id="UP001153954"/>
    </source>
</evidence>
<evidence type="ECO:0008006" key="4">
    <source>
        <dbReference type="Google" id="ProtNLM"/>
    </source>
</evidence>
<comment type="caution">
    <text evidence="2">The sequence shown here is derived from an EMBL/GenBank/DDBJ whole genome shotgun (WGS) entry which is preliminary data.</text>
</comment>
<evidence type="ECO:0000256" key="1">
    <source>
        <dbReference type="SAM" id="MobiDB-lite"/>
    </source>
</evidence>